<evidence type="ECO:0000313" key="3">
    <source>
        <dbReference type="Proteomes" id="UP000198346"/>
    </source>
</evidence>
<keyword evidence="2" id="KW-0808">Transferase</keyword>
<reference evidence="2 3" key="1">
    <citation type="submission" date="2017-07" db="EMBL/GenBank/DDBJ databases">
        <authorList>
            <person name="Sun Z.S."/>
            <person name="Albrecht U."/>
            <person name="Echele G."/>
            <person name="Lee C.C."/>
        </authorList>
    </citation>
    <scope>NUCLEOTIDE SEQUENCE [LARGE SCALE GENOMIC DNA]</scope>
    <source>
        <strain evidence="2 3">CGMCC 1.12710</strain>
    </source>
</reference>
<keyword evidence="3" id="KW-1185">Reference proteome</keyword>
<dbReference type="InterPro" id="IPR029063">
    <property type="entry name" value="SAM-dependent_MTases_sf"/>
</dbReference>
<dbReference type="InterPro" id="IPR041698">
    <property type="entry name" value="Methyltransf_25"/>
</dbReference>
<dbReference type="CDD" id="cd02440">
    <property type="entry name" value="AdoMet_MTases"/>
    <property type="match status" value="1"/>
</dbReference>
<accession>A0A239PJX3</accession>
<evidence type="ECO:0000313" key="2">
    <source>
        <dbReference type="EMBL" id="SNT68108.1"/>
    </source>
</evidence>
<dbReference type="OrthoDB" id="9811589at2"/>
<evidence type="ECO:0000259" key="1">
    <source>
        <dbReference type="Pfam" id="PF13649"/>
    </source>
</evidence>
<sequence length="277" mass="30562">MNVESSPTKGPSPAAKQRLVALARGLGVLPVLEAARFLRAAALSACENRAYLKAHPGFAPPPLWWMHDMYSHASYARYMASGKATAVQIVRRIDAHCPAPRPRVADWGCGLGRVIRHLPERYDRTGFDYNRAAIDWCKAHIRGATFRRNAAAPPLPAEDGAFDALYALSVFTHLSEAGHRAWIAEVARVLAPGGIFLGAFHMTPRAGQLLPGERARFEAGELVVRGRVKEGRRIFTAIHPERYLRERLLAGFDILEGPTPFFDQTLFVARKRPGAPV</sequence>
<protein>
    <submittedName>
        <fullName evidence="2">Methyltransferase domain-containing protein</fullName>
    </submittedName>
</protein>
<dbReference type="EMBL" id="FZQA01000001">
    <property type="protein sequence ID" value="SNT68108.1"/>
    <property type="molecule type" value="Genomic_DNA"/>
</dbReference>
<organism evidence="2 3">
    <name type="scientific">Amphiplicatus metriothermophilus</name>
    <dbReference type="NCBI Taxonomy" id="1519374"/>
    <lineage>
        <taxon>Bacteria</taxon>
        <taxon>Pseudomonadati</taxon>
        <taxon>Pseudomonadota</taxon>
        <taxon>Alphaproteobacteria</taxon>
        <taxon>Parvularculales</taxon>
        <taxon>Parvularculaceae</taxon>
        <taxon>Amphiplicatus</taxon>
    </lineage>
</organism>
<dbReference type="Pfam" id="PF13649">
    <property type="entry name" value="Methyltransf_25"/>
    <property type="match status" value="1"/>
</dbReference>
<dbReference type="AlphaFoldDB" id="A0A239PJX3"/>
<proteinExistence type="predicted"/>
<name>A0A239PJX3_9PROT</name>
<dbReference type="GO" id="GO:0008168">
    <property type="term" value="F:methyltransferase activity"/>
    <property type="evidence" value="ECO:0007669"/>
    <property type="project" value="UniProtKB-KW"/>
</dbReference>
<keyword evidence="2" id="KW-0489">Methyltransferase</keyword>
<dbReference type="Gene3D" id="3.40.50.150">
    <property type="entry name" value="Vaccinia Virus protein VP39"/>
    <property type="match status" value="1"/>
</dbReference>
<feature type="domain" description="Methyltransferase" evidence="1">
    <location>
        <begin position="104"/>
        <end position="194"/>
    </location>
</feature>
<gene>
    <name evidence="2" type="ORF">SAMN06297382_0604</name>
</gene>
<dbReference type="RefSeq" id="WP_089411087.1">
    <property type="nucleotide sequence ID" value="NZ_FZQA01000001.1"/>
</dbReference>
<dbReference type="SUPFAM" id="SSF53335">
    <property type="entry name" value="S-adenosyl-L-methionine-dependent methyltransferases"/>
    <property type="match status" value="1"/>
</dbReference>
<dbReference type="GO" id="GO:0032259">
    <property type="term" value="P:methylation"/>
    <property type="evidence" value="ECO:0007669"/>
    <property type="project" value="UniProtKB-KW"/>
</dbReference>
<dbReference type="Proteomes" id="UP000198346">
    <property type="component" value="Unassembled WGS sequence"/>
</dbReference>